<name>A0AA47MP52_MERPO</name>
<evidence type="ECO:0000256" key="1">
    <source>
        <dbReference type="SAM" id="MobiDB-lite"/>
    </source>
</evidence>
<keyword evidence="3" id="KW-1185">Reference proteome</keyword>
<organism evidence="2 3">
    <name type="scientific">Merluccius polli</name>
    <name type="common">Benguela hake</name>
    <name type="synonym">Merluccius cadenati</name>
    <dbReference type="NCBI Taxonomy" id="89951"/>
    <lineage>
        <taxon>Eukaryota</taxon>
        <taxon>Metazoa</taxon>
        <taxon>Chordata</taxon>
        <taxon>Craniata</taxon>
        <taxon>Vertebrata</taxon>
        <taxon>Euteleostomi</taxon>
        <taxon>Actinopterygii</taxon>
        <taxon>Neopterygii</taxon>
        <taxon>Teleostei</taxon>
        <taxon>Neoteleostei</taxon>
        <taxon>Acanthomorphata</taxon>
        <taxon>Zeiogadaria</taxon>
        <taxon>Gadariae</taxon>
        <taxon>Gadiformes</taxon>
        <taxon>Gadoidei</taxon>
        <taxon>Merlucciidae</taxon>
        <taxon>Merluccius</taxon>
    </lineage>
</organism>
<evidence type="ECO:0000313" key="3">
    <source>
        <dbReference type="Proteomes" id="UP001174136"/>
    </source>
</evidence>
<feature type="compositionally biased region" description="Basic and acidic residues" evidence="1">
    <location>
        <begin position="1"/>
        <end position="14"/>
    </location>
</feature>
<proteinExistence type="predicted"/>
<reference evidence="2" key="1">
    <citation type="journal article" date="2023" name="Front. Mar. Sci.">
        <title>A new Merluccius polli reference genome to investigate the effects of global change in West African waters.</title>
        <authorList>
            <person name="Mateo J.L."/>
            <person name="Blanco-Fernandez C."/>
            <person name="Garcia-Vazquez E."/>
            <person name="Machado-Schiaffino G."/>
        </authorList>
    </citation>
    <scope>NUCLEOTIDE SEQUENCE</scope>
    <source>
        <strain evidence="2">C29</strain>
        <tissue evidence="2">Fin</tissue>
    </source>
</reference>
<feature type="region of interest" description="Disordered" evidence="1">
    <location>
        <begin position="1"/>
        <end position="20"/>
    </location>
</feature>
<dbReference type="EMBL" id="JAOPHQ010003172">
    <property type="protein sequence ID" value="KAK0144023.1"/>
    <property type="molecule type" value="Genomic_DNA"/>
</dbReference>
<evidence type="ECO:0000313" key="2">
    <source>
        <dbReference type="EMBL" id="KAK0144023.1"/>
    </source>
</evidence>
<gene>
    <name evidence="2" type="primary">Harbi1_47</name>
    <name evidence="2" type="ORF">N1851_017649</name>
</gene>
<dbReference type="Proteomes" id="UP001174136">
    <property type="component" value="Unassembled WGS sequence"/>
</dbReference>
<accession>A0AA47MP52</accession>
<protein>
    <submittedName>
        <fullName evidence="2">Nuclease HARBI1</fullName>
    </submittedName>
</protein>
<comment type="caution">
    <text evidence="2">The sequence shown here is derived from an EMBL/GenBank/DDBJ whole genome shotgun (WGS) entry which is preliminary data.</text>
</comment>
<dbReference type="AlphaFoldDB" id="A0AA47MP52"/>
<sequence length="699" mass="78300">MDRFLTTNRPKEKTNSPAVEDSAAKIENIPLSNQPISPEGEFTYKITITRATEAVGYAGPYHPAWATIPQKTQGNETDQQANQPVACIAYDLYLSRTQVVSVTTVVHFFYRGTSPWQLTLHNEAALEQEYLDFLDMERTACLSKDFVRAWTTTGTLSASTFMYAAGDAEKLSKSKFSCAVRKVVLALTELLDAACPRKSIQEGFYEIAGFPMVIGDCTRSPITACLGKNKGDFVKRKSFHSINIPTTCDLHHCMVTSVEAKWPGGLLLGDKGYAHASLFSMTPYPDPNAGPHNTFNVALTKRRPAAAAYVGSEWPQTRLSNSHSMCCASQYSIQMEGESHSCQPDVVDPISSAHPTGRAGQVVEDSKQRYPNHQHSPTWLTLCQYPNHQHSPTWLTLCQYPDHQPHPATWLTLCQYSDHQHCPAAWLTLCQYPDHQHCPAAWLTLCQYPDHQHSPATWLTLCQYPDHQHCPAAWLTLCQYPDHQHSPAAWLTLCQYSDHQPHPAAWLTLCQYPDHQHSPATWLTLCHYSDHQHSPATWLTLCQYSDHQHSPATWLTLCQYSDHQHSPATWLTLCQYSDHQPHPAAWLTLCQYPDHQHSPAAWLTLCQYPDHQHSPSGIFLSLISHLEQYVNAMQQNSLRRRSGGEWDENRMKVAHITTKVSRKVSACSATVNAANCALAAPALALAPSPASSWHSVQDA</sequence>